<dbReference type="InterPro" id="IPR002638">
    <property type="entry name" value="Quinolinate_PRibosylTrfase_C"/>
</dbReference>
<comment type="similarity">
    <text evidence="1 5">Belongs to the NadC/ModD family.</text>
</comment>
<dbReference type="Proteomes" id="UP001606305">
    <property type="component" value="Unassembled WGS sequence"/>
</dbReference>
<sequence length="286" mass="29418">MPDIAMTSRLSDTQLLALLHEDVPHGDLTTDGLPLAGVNARMSFHARGALQLSGIGEAARLLTLCGASVTLSAMSGQPVAAGTALLDARGSAPALLRGWKVAQTLVEYLCGIAGATAAIVQAVRAAGFHCPVACTRKNPPGTRALTALAVRDGGGILHRLGLSETLLVFPEHRALMAAQDWPGCLTRLRGQQPEKRLVVEVGSSEAALDAAAAGAEVLQLERFSPAEVADLRGRLRAAGLRASLAPAGGVNLANAVDYARAGADLLVTSSPYAAPPAEVQVRLRPA</sequence>
<evidence type="ECO:0000259" key="7">
    <source>
        <dbReference type="Pfam" id="PF02749"/>
    </source>
</evidence>
<evidence type="ECO:0000259" key="6">
    <source>
        <dbReference type="Pfam" id="PF01729"/>
    </source>
</evidence>
<feature type="domain" description="Quinolinate phosphoribosyl transferase C-terminal" evidence="6">
    <location>
        <begin position="112"/>
        <end position="271"/>
    </location>
</feature>
<dbReference type="RefSeq" id="WP_394486403.1">
    <property type="nucleotide sequence ID" value="NZ_JBIGIA010000002.1"/>
</dbReference>
<dbReference type="Gene3D" id="3.20.20.70">
    <property type="entry name" value="Aldolase class I"/>
    <property type="match status" value="1"/>
</dbReference>
<evidence type="ECO:0000313" key="8">
    <source>
        <dbReference type="EMBL" id="MFG6455740.1"/>
    </source>
</evidence>
<dbReference type="PANTHER" id="PTHR32179:SF4">
    <property type="entry name" value="PYROPHOSPHORYLASE MODD-RELATED"/>
    <property type="match status" value="1"/>
</dbReference>
<reference evidence="8 9" key="1">
    <citation type="submission" date="2024-09" db="EMBL/GenBank/DDBJ databases">
        <title>Novel species of the genus Pelomonas and Roseateles isolated from streams.</title>
        <authorList>
            <person name="Lu H."/>
        </authorList>
    </citation>
    <scope>NUCLEOTIDE SEQUENCE [LARGE SCALE GENOMIC DNA]</scope>
    <source>
        <strain evidence="8 9">BYS96W</strain>
    </source>
</reference>
<dbReference type="PANTHER" id="PTHR32179">
    <property type="entry name" value="NICOTINATE-NUCLEOTIDE PYROPHOSPHORYLASE [CARBOXYLATING]"/>
    <property type="match status" value="1"/>
</dbReference>
<dbReference type="Pfam" id="PF01729">
    <property type="entry name" value="QRPTase_C"/>
    <property type="match status" value="1"/>
</dbReference>
<accession>A0ABW7G1E3</accession>
<gene>
    <name evidence="8" type="primary">modD</name>
    <name evidence="8" type="ORF">ACG00X_02740</name>
</gene>
<evidence type="ECO:0000256" key="5">
    <source>
        <dbReference type="PIRNR" id="PIRNR006250"/>
    </source>
</evidence>
<dbReference type="PIRSF" id="PIRSF006250">
    <property type="entry name" value="NadC_ModD"/>
    <property type="match status" value="1"/>
</dbReference>
<dbReference type="InterPro" id="IPR036068">
    <property type="entry name" value="Nicotinate_pribotase-like_C"/>
</dbReference>
<dbReference type="EMBL" id="JBIGIA010000002">
    <property type="protein sequence ID" value="MFG6455740.1"/>
    <property type="molecule type" value="Genomic_DNA"/>
</dbReference>
<dbReference type="InterPro" id="IPR027277">
    <property type="entry name" value="NadC/ModD"/>
</dbReference>
<evidence type="ECO:0000256" key="2">
    <source>
        <dbReference type="ARBA" id="ARBA00019205"/>
    </source>
</evidence>
<dbReference type="SUPFAM" id="SSF51690">
    <property type="entry name" value="Nicotinate/Quinolinate PRTase C-terminal domain-like"/>
    <property type="match status" value="1"/>
</dbReference>
<proteinExistence type="inferred from homology"/>
<evidence type="ECO:0000256" key="3">
    <source>
        <dbReference type="ARBA" id="ARBA00022676"/>
    </source>
</evidence>
<keyword evidence="3 5" id="KW-0328">Glycosyltransferase</keyword>
<comment type="caution">
    <text evidence="8">The sequence shown here is derived from an EMBL/GenBank/DDBJ whole genome shotgun (WGS) entry which is preliminary data.</text>
</comment>
<dbReference type="NCBIfam" id="TIGR01334">
    <property type="entry name" value="modD"/>
    <property type="match status" value="1"/>
</dbReference>
<evidence type="ECO:0000256" key="4">
    <source>
        <dbReference type="ARBA" id="ARBA00022679"/>
    </source>
</evidence>
<dbReference type="InterPro" id="IPR037128">
    <property type="entry name" value="Quinolinate_PRibosylTase_N_sf"/>
</dbReference>
<dbReference type="Gene3D" id="3.90.1170.20">
    <property type="entry name" value="Quinolinate phosphoribosyl transferase, N-terminal domain"/>
    <property type="match status" value="1"/>
</dbReference>
<feature type="domain" description="Quinolinate phosphoribosyl transferase N-terminal" evidence="7">
    <location>
        <begin position="27"/>
        <end position="110"/>
    </location>
</feature>
<evidence type="ECO:0000313" key="9">
    <source>
        <dbReference type="Proteomes" id="UP001606305"/>
    </source>
</evidence>
<keyword evidence="9" id="KW-1185">Reference proteome</keyword>
<dbReference type="SUPFAM" id="SSF54675">
    <property type="entry name" value="Nicotinate/Quinolinate PRTase N-terminal domain-like"/>
    <property type="match status" value="1"/>
</dbReference>
<evidence type="ECO:0000256" key="1">
    <source>
        <dbReference type="ARBA" id="ARBA00009400"/>
    </source>
</evidence>
<name>A0ABW7G1E3_9BURK</name>
<organism evidence="8 9">
    <name type="scientific">Pelomonas nitida</name>
    <dbReference type="NCBI Taxonomy" id="3299027"/>
    <lineage>
        <taxon>Bacteria</taxon>
        <taxon>Pseudomonadati</taxon>
        <taxon>Pseudomonadota</taxon>
        <taxon>Betaproteobacteria</taxon>
        <taxon>Burkholderiales</taxon>
        <taxon>Sphaerotilaceae</taxon>
        <taxon>Roseateles</taxon>
    </lineage>
</organism>
<dbReference type="InterPro" id="IPR022412">
    <property type="entry name" value="Quinolinate_PRibosylTrfase_N"/>
</dbReference>
<keyword evidence="4 5" id="KW-0808">Transferase</keyword>
<dbReference type="InterPro" id="IPR006242">
    <property type="entry name" value="ModD"/>
</dbReference>
<dbReference type="InterPro" id="IPR013785">
    <property type="entry name" value="Aldolase_TIM"/>
</dbReference>
<protein>
    <recommendedName>
        <fullName evidence="2">Putative pyrophosphorylase ModD</fullName>
    </recommendedName>
</protein>
<dbReference type="Pfam" id="PF02749">
    <property type="entry name" value="QRPTase_N"/>
    <property type="match status" value="1"/>
</dbReference>